<dbReference type="Pfam" id="PF00356">
    <property type="entry name" value="LacI"/>
    <property type="match status" value="1"/>
</dbReference>
<dbReference type="InterPro" id="IPR028082">
    <property type="entry name" value="Peripla_BP_I"/>
</dbReference>
<keyword evidence="3" id="KW-0238">DNA-binding</keyword>
<dbReference type="GO" id="GO:0003700">
    <property type="term" value="F:DNA-binding transcription factor activity"/>
    <property type="evidence" value="ECO:0007669"/>
    <property type="project" value="TreeGrafter"/>
</dbReference>
<evidence type="ECO:0000313" key="6">
    <source>
        <dbReference type="EMBL" id="OAM90036.1"/>
    </source>
</evidence>
<evidence type="ECO:0000256" key="3">
    <source>
        <dbReference type="ARBA" id="ARBA00023125"/>
    </source>
</evidence>
<keyword evidence="1" id="KW-0678">Repressor</keyword>
<dbReference type="SUPFAM" id="SSF53822">
    <property type="entry name" value="Periplasmic binding protein-like I"/>
    <property type="match status" value="1"/>
</dbReference>
<dbReference type="STRING" id="1184151.AW736_09605"/>
<feature type="domain" description="HTH lacI-type" evidence="5">
    <location>
        <begin position="10"/>
        <end position="64"/>
    </location>
</feature>
<dbReference type="InterPro" id="IPR000843">
    <property type="entry name" value="HTH_LacI"/>
</dbReference>
<evidence type="ECO:0000256" key="2">
    <source>
        <dbReference type="ARBA" id="ARBA00023015"/>
    </source>
</evidence>
<dbReference type="EMBL" id="LRRQ01000075">
    <property type="protein sequence ID" value="OAM90036.1"/>
    <property type="molecule type" value="Genomic_DNA"/>
</dbReference>
<dbReference type="PANTHER" id="PTHR30146:SF148">
    <property type="entry name" value="HTH-TYPE TRANSCRIPTIONAL REPRESSOR PURR-RELATED"/>
    <property type="match status" value="1"/>
</dbReference>
<organism evidence="6 7">
    <name type="scientific">Termitidicoccus mucosus</name>
    <dbReference type="NCBI Taxonomy" id="1184151"/>
    <lineage>
        <taxon>Bacteria</taxon>
        <taxon>Pseudomonadati</taxon>
        <taxon>Verrucomicrobiota</taxon>
        <taxon>Opitutia</taxon>
        <taxon>Opitutales</taxon>
        <taxon>Opitutaceae</taxon>
        <taxon>Termitidicoccus</taxon>
    </lineage>
</organism>
<dbReference type="PANTHER" id="PTHR30146">
    <property type="entry name" value="LACI-RELATED TRANSCRIPTIONAL REPRESSOR"/>
    <property type="match status" value="1"/>
</dbReference>
<dbReference type="SMART" id="SM00354">
    <property type="entry name" value="HTH_LACI"/>
    <property type="match status" value="1"/>
</dbReference>
<reference evidence="6 7" key="1">
    <citation type="submission" date="2016-01" db="EMBL/GenBank/DDBJ databases">
        <title>High potential of lignocellulose degradation of a new Verrucomicrobia species.</title>
        <authorList>
            <person name="Wang Y."/>
            <person name="Shi Y."/>
            <person name="Qiu Z."/>
            <person name="Liu S."/>
            <person name="Yang H."/>
        </authorList>
    </citation>
    <scope>NUCLEOTIDE SEQUENCE [LARGE SCALE GENOMIC DNA]</scope>
    <source>
        <strain evidence="6 7">TSB47</strain>
    </source>
</reference>
<comment type="caution">
    <text evidence="6">The sequence shown here is derived from an EMBL/GenBank/DDBJ whole genome shotgun (WGS) entry which is preliminary data.</text>
</comment>
<dbReference type="Proteomes" id="UP000078486">
    <property type="component" value="Unassembled WGS sequence"/>
</dbReference>
<evidence type="ECO:0000256" key="1">
    <source>
        <dbReference type="ARBA" id="ARBA00022491"/>
    </source>
</evidence>
<dbReference type="InterPro" id="IPR010982">
    <property type="entry name" value="Lambda_DNA-bd_dom_sf"/>
</dbReference>
<dbReference type="PROSITE" id="PS50932">
    <property type="entry name" value="HTH_LACI_2"/>
    <property type="match status" value="1"/>
</dbReference>
<dbReference type="GO" id="GO:0000976">
    <property type="term" value="F:transcription cis-regulatory region binding"/>
    <property type="evidence" value="ECO:0007669"/>
    <property type="project" value="TreeGrafter"/>
</dbReference>
<proteinExistence type="predicted"/>
<keyword evidence="4" id="KW-0804">Transcription</keyword>
<gene>
    <name evidence="6" type="ORF">AW736_09605</name>
</gene>
<dbReference type="Gene3D" id="3.40.50.2300">
    <property type="match status" value="2"/>
</dbReference>
<evidence type="ECO:0000256" key="4">
    <source>
        <dbReference type="ARBA" id="ARBA00023163"/>
    </source>
</evidence>
<dbReference type="AlphaFoldDB" id="A0A178ILN1"/>
<accession>A0A178ILN1</accession>
<sequence length="358" mass="40403">MPAPNSNRRVTMRDIAKVAGCHYTTVSLALRNHPGLPKKTCERLRALADKMGYVPDPMLASLTSYRTSLRPASFRAVIGWITNHPTRNGWRNVKIFEDYFLGAEKRAQSLGYQLKEFWLRESDMTTERVSQILRSRGINGLIVAPQPEATMAVDIDWSLFSAVAIGYSLTRPHLHLVCPNQYRGIRMAMSEIAARGYQRPGFVMARTSDERVENNWSAGFLTSQHMLRDEDRVPPLLLDAWDNTRFKEWLAQHRPDVLITKYEEVPVALQRMKYAVPRDIGVVFLTLVEPGGKRSGIYENPGKVGAGALELVTSLMRQGERGIPDAPQQLLIETSWIEGQMVRKARGASKAERTRAGK</sequence>
<dbReference type="Gene3D" id="1.10.260.40">
    <property type="entry name" value="lambda repressor-like DNA-binding domains"/>
    <property type="match status" value="1"/>
</dbReference>
<keyword evidence="7" id="KW-1185">Reference proteome</keyword>
<dbReference type="SUPFAM" id="SSF47413">
    <property type="entry name" value="lambda repressor-like DNA-binding domains"/>
    <property type="match status" value="1"/>
</dbReference>
<keyword evidence="2" id="KW-0805">Transcription regulation</keyword>
<name>A0A178ILN1_9BACT</name>
<protein>
    <recommendedName>
        <fullName evidence="5">HTH lacI-type domain-containing protein</fullName>
    </recommendedName>
</protein>
<dbReference type="CDD" id="cd01392">
    <property type="entry name" value="HTH_LacI"/>
    <property type="match status" value="1"/>
</dbReference>
<evidence type="ECO:0000259" key="5">
    <source>
        <dbReference type="PROSITE" id="PS50932"/>
    </source>
</evidence>
<evidence type="ECO:0000313" key="7">
    <source>
        <dbReference type="Proteomes" id="UP000078486"/>
    </source>
</evidence>